<sequence>MEISAFIPAPRQNLGIEASTFTGNRVLAAGAYTTAYPIFQILAAITCNETVVNFTLFYCSTHLRLLRVSIPSITQLKVLYGKVLFQCR</sequence>
<dbReference type="EMBL" id="LACB01000368">
    <property type="protein sequence ID" value="KAJ9484100.1"/>
    <property type="molecule type" value="Genomic_DNA"/>
</dbReference>
<reference evidence="1" key="2">
    <citation type="journal article" date="2016" name="Fungal Biol.">
        <title>Ochratoxin A production by Penicillium thymicola.</title>
        <authorList>
            <person name="Nguyen H.D.T."/>
            <person name="McMullin D.R."/>
            <person name="Ponomareva E."/>
            <person name="Riley R."/>
            <person name="Pomraning K.R."/>
            <person name="Baker S.E."/>
            <person name="Seifert K.A."/>
        </authorList>
    </citation>
    <scope>NUCLEOTIDE SEQUENCE</scope>
    <source>
        <strain evidence="1">DAOM 180753</strain>
    </source>
</reference>
<keyword evidence="2" id="KW-1185">Reference proteome</keyword>
<organism evidence="1 2">
    <name type="scientific">Penicillium thymicola</name>
    <dbReference type="NCBI Taxonomy" id="293382"/>
    <lineage>
        <taxon>Eukaryota</taxon>
        <taxon>Fungi</taxon>
        <taxon>Dikarya</taxon>
        <taxon>Ascomycota</taxon>
        <taxon>Pezizomycotina</taxon>
        <taxon>Eurotiomycetes</taxon>
        <taxon>Eurotiomycetidae</taxon>
        <taxon>Eurotiales</taxon>
        <taxon>Aspergillaceae</taxon>
        <taxon>Penicillium</taxon>
    </lineage>
</organism>
<reference evidence="1" key="1">
    <citation type="submission" date="2015-06" db="EMBL/GenBank/DDBJ databases">
        <authorList>
            <person name="Nguyen H."/>
        </authorList>
    </citation>
    <scope>NUCLEOTIDE SEQUENCE</scope>
    <source>
        <strain evidence="1">DAOM 180753</strain>
    </source>
</reference>
<dbReference type="AlphaFoldDB" id="A0AAI9TC94"/>
<accession>A0AAI9TC94</accession>
<evidence type="ECO:0000313" key="2">
    <source>
        <dbReference type="Proteomes" id="UP001227192"/>
    </source>
</evidence>
<evidence type="ECO:0000313" key="1">
    <source>
        <dbReference type="EMBL" id="KAJ9484100.1"/>
    </source>
</evidence>
<gene>
    <name evidence="1" type="ORF">VN97_g9282</name>
</gene>
<proteinExistence type="predicted"/>
<name>A0AAI9TC94_PENTH</name>
<comment type="caution">
    <text evidence="1">The sequence shown here is derived from an EMBL/GenBank/DDBJ whole genome shotgun (WGS) entry which is preliminary data.</text>
</comment>
<protein>
    <submittedName>
        <fullName evidence="1">Uncharacterized protein</fullName>
    </submittedName>
</protein>
<dbReference type="Proteomes" id="UP001227192">
    <property type="component" value="Unassembled WGS sequence"/>
</dbReference>